<evidence type="ECO:0000313" key="1">
    <source>
        <dbReference type="EMBL" id="AIE92216.1"/>
    </source>
</evidence>
<sequence length="54" mass="6034">MSVDVTCGKCGKKISTMKMLKSVKDVMKHYNNKCPFCGQLLSTTEFSLDAEKND</sequence>
<name>A0A075FRV9_9ARCH</name>
<accession>A0A075FRV9</accession>
<organism evidence="1">
    <name type="scientific">uncultured marine thaumarchaeote AD1000_20_B03</name>
    <dbReference type="NCBI Taxonomy" id="1455899"/>
    <lineage>
        <taxon>Archaea</taxon>
        <taxon>Nitrososphaerota</taxon>
        <taxon>environmental samples</taxon>
    </lineage>
</organism>
<reference evidence="1" key="1">
    <citation type="journal article" date="2014" name="Genome Biol. Evol.">
        <title>Pangenome evidence for extensive interdomain horizontal transfer affecting lineage core and shell genes in uncultured planktonic thaumarchaeota and euryarchaeota.</title>
        <authorList>
            <person name="Deschamps P."/>
            <person name="Zivanovic Y."/>
            <person name="Moreira D."/>
            <person name="Rodriguez-Valera F."/>
            <person name="Lopez-Garcia P."/>
        </authorList>
    </citation>
    <scope>NUCLEOTIDE SEQUENCE</scope>
</reference>
<dbReference type="AlphaFoldDB" id="A0A075FRV9"/>
<dbReference type="EMBL" id="KF900359">
    <property type="protein sequence ID" value="AIE92216.1"/>
    <property type="molecule type" value="Genomic_DNA"/>
</dbReference>
<protein>
    <submittedName>
        <fullName evidence="1">Uncharacterized protein</fullName>
    </submittedName>
</protein>
<proteinExistence type="predicted"/>